<dbReference type="PANTHER" id="PTHR10366">
    <property type="entry name" value="NAD DEPENDENT EPIMERASE/DEHYDRATASE"/>
    <property type="match status" value="1"/>
</dbReference>
<evidence type="ECO:0000256" key="3">
    <source>
        <dbReference type="SAM" id="MobiDB-lite"/>
    </source>
</evidence>
<dbReference type="InterPro" id="IPR036291">
    <property type="entry name" value="NAD(P)-bd_dom_sf"/>
</dbReference>
<dbReference type="Pfam" id="PF01370">
    <property type="entry name" value="Epimerase"/>
    <property type="match status" value="1"/>
</dbReference>
<dbReference type="CDD" id="cd05227">
    <property type="entry name" value="AR_SDR_e"/>
    <property type="match status" value="1"/>
</dbReference>
<keyword evidence="4" id="KW-1133">Transmembrane helix</keyword>
<dbReference type="EMBL" id="BLXT01002115">
    <property type="protein sequence ID" value="GFN91263.1"/>
    <property type="molecule type" value="Genomic_DNA"/>
</dbReference>
<dbReference type="Proteomes" id="UP000735302">
    <property type="component" value="Unassembled WGS sequence"/>
</dbReference>
<evidence type="ECO:0000256" key="4">
    <source>
        <dbReference type="SAM" id="Phobius"/>
    </source>
</evidence>
<evidence type="ECO:0000259" key="5">
    <source>
        <dbReference type="Pfam" id="PF01370"/>
    </source>
</evidence>
<evidence type="ECO:0000256" key="2">
    <source>
        <dbReference type="ARBA" id="ARBA00023445"/>
    </source>
</evidence>
<comment type="similarity">
    <text evidence="2">Belongs to the NAD(P)-dependent epimerase/dehydratase family. Dihydroflavonol-4-reductase subfamily.</text>
</comment>
<dbReference type="AlphaFoldDB" id="A0AAV3ZA71"/>
<name>A0AAV3ZA71_9GAST</name>
<keyword evidence="1" id="KW-0560">Oxidoreductase</keyword>
<dbReference type="InterPro" id="IPR050425">
    <property type="entry name" value="NAD(P)_dehydrat-like"/>
</dbReference>
<comment type="caution">
    <text evidence="6">The sequence shown here is derived from an EMBL/GenBank/DDBJ whole genome shotgun (WGS) entry which is preliminary data.</text>
</comment>
<feature type="region of interest" description="Disordered" evidence="3">
    <location>
        <begin position="398"/>
        <end position="419"/>
    </location>
</feature>
<feature type="compositionally biased region" description="Polar residues" evidence="3">
    <location>
        <begin position="402"/>
        <end position="419"/>
    </location>
</feature>
<dbReference type="InterPro" id="IPR001509">
    <property type="entry name" value="Epimerase_deHydtase"/>
</dbReference>
<dbReference type="FunFam" id="3.40.50.720:FF:000336">
    <property type="entry name" value="Aldehyde reductase"/>
    <property type="match status" value="1"/>
</dbReference>
<gene>
    <name evidence="6" type="ORF">PoB_001776900</name>
</gene>
<keyword evidence="4" id="KW-0812">Transmembrane</keyword>
<dbReference type="Gene3D" id="3.40.50.720">
    <property type="entry name" value="NAD(P)-binding Rossmann-like Domain"/>
    <property type="match status" value="1"/>
</dbReference>
<proteinExistence type="inferred from homology"/>
<dbReference type="SUPFAM" id="SSF51735">
    <property type="entry name" value="NAD(P)-binding Rossmann-fold domains"/>
    <property type="match status" value="1"/>
</dbReference>
<evidence type="ECO:0000313" key="6">
    <source>
        <dbReference type="EMBL" id="GFN91263.1"/>
    </source>
</evidence>
<protein>
    <submittedName>
        <fullName evidence="6">NADPH-dependent aldehyde reductase ari1-like isoform x2</fullName>
    </submittedName>
</protein>
<dbReference type="GO" id="GO:0016616">
    <property type="term" value="F:oxidoreductase activity, acting on the CH-OH group of donors, NAD or NADP as acceptor"/>
    <property type="evidence" value="ECO:0007669"/>
    <property type="project" value="TreeGrafter"/>
</dbReference>
<accession>A0AAV3ZA71</accession>
<sequence length="419" mass="47001">MRESATYRDAKKDTELGQVMSPVETFSADKSDRSNLLFFFVYRFKFLIFGIMSGELVLVSGATGFVGAWVCKKAMEHGFRVRGTVRSLKNKEKVSFLENLCPGAQYPLELVEADLLNEESWTAAVKDCKYVLHTASPFFMNKPKHPDDLIKPAVDGTLCVLKAAADAGTVKRVVVTSSFAAVFEREQQKEGIFTEEDWSIPEKQQGIYERSKTLAEQAAWKYVQELPEDKKFELCTIQPVGIIGPVLSNNPATSVDIVVQLMNGDVPMLPKFYFPLVDVRDVADAHVRCLEVEEAAGKRFILYAENIFYPELGRWLSEEFKSQGYKVSTRQMPNPLMKLFSAFSSPLRLMRTMGENKIDISNARLREILGVTPIEIKKSVNEMAYALIEIGRVKKTDKYTGPPSQAADTGPTTQAAEQE</sequence>
<organism evidence="6 7">
    <name type="scientific">Plakobranchus ocellatus</name>
    <dbReference type="NCBI Taxonomy" id="259542"/>
    <lineage>
        <taxon>Eukaryota</taxon>
        <taxon>Metazoa</taxon>
        <taxon>Spiralia</taxon>
        <taxon>Lophotrochozoa</taxon>
        <taxon>Mollusca</taxon>
        <taxon>Gastropoda</taxon>
        <taxon>Heterobranchia</taxon>
        <taxon>Euthyneura</taxon>
        <taxon>Panpulmonata</taxon>
        <taxon>Sacoglossa</taxon>
        <taxon>Placobranchoidea</taxon>
        <taxon>Plakobranchidae</taxon>
        <taxon>Plakobranchus</taxon>
    </lineage>
</organism>
<evidence type="ECO:0000313" key="7">
    <source>
        <dbReference type="Proteomes" id="UP000735302"/>
    </source>
</evidence>
<feature type="transmembrane region" description="Helical" evidence="4">
    <location>
        <begin position="46"/>
        <end position="70"/>
    </location>
</feature>
<dbReference type="PANTHER" id="PTHR10366:SF564">
    <property type="entry name" value="STEROL-4-ALPHA-CARBOXYLATE 3-DEHYDROGENASE, DECARBOXYLATING"/>
    <property type="match status" value="1"/>
</dbReference>
<reference evidence="6 7" key="1">
    <citation type="journal article" date="2021" name="Elife">
        <title>Chloroplast acquisition without the gene transfer in kleptoplastic sea slugs, Plakobranchus ocellatus.</title>
        <authorList>
            <person name="Maeda T."/>
            <person name="Takahashi S."/>
            <person name="Yoshida T."/>
            <person name="Shimamura S."/>
            <person name="Takaki Y."/>
            <person name="Nagai Y."/>
            <person name="Toyoda A."/>
            <person name="Suzuki Y."/>
            <person name="Arimoto A."/>
            <person name="Ishii H."/>
            <person name="Satoh N."/>
            <person name="Nishiyama T."/>
            <person name="Hasebe M."/>
            <person name="Maruyama T."/>
            <person name="Minagawa J."/>
            <person name="Obokata J."/>
            <person name="Shigenobu S."/>
        </authorList>
    </citation>
    <scope>NUCLEOTIDE SEQUENCE [LARGE SCALE GENOMIC DNA]</scope>
</reference>
<keyword evidence="7" id="KW-1185">Reference proteome</keyword>
<feature type="domain" description="NAD-dependent epimerase/dehydratase" evidence="5">
    <location>
        <begin position="57"/>
        <end position="295"/>
    </location>
</feature>
<evidence type="ECO:0000256" key="1">
    <source>
        <dbReference type="ARBA" id="ARBA00023002"/>
    </source>
</evidence>
<keyword evidence="4" id="KW-0472">Membrane</keyword>